<sequence length="112" mass="12519">MPKTRTQPRKSRRIALQELSTNASRPSTQHTADESDDSFSTSSSDDREDDLFELPTDEVDELDEVLINSWKSRQISLISSKLTIKKPLTQVLISMADGSPDSGNLPESPLWT</sequence>
<comment type="caution">
    <text evidence="2">The sequence shown here is derived from an EMBL/GenBank/DDBJ whole genome shotgun (WGS) entry which is preliminary data.</text>
</comment>
<dbReference type="AlphaFoldDB" id="A0A5C6THX3"/>
<feature type="compositionally biased region" description="Polar residues" evidence="1">
    <location>
        <begin position="18"/>
        <end position="30"/>
    </location>
</feature>
<reference evidence="2 3" key="1">
    <citation type="submission" date="2019-07" db="EMBL/GenBank/DDBJ databases">
        <title>The First High-Quality Draft Genome Sequence of the Causal Agent of the Current Panama Disease Epidemic.</title>
        <authorList>
            <person name="Warmington R.J."/>
            <person name="Kay W."/>
            <person name="Jeffries A."/>
            <person name="Bebber D."/>
            <person name="Moore K."/>
            <person name="Studholme D.J."/>
        </authorList>
    </citation>
    <scope>NUCLEOTIDE SEQUENCE [LARGE SCALE GENOMIC DNA]</scope>
    <source>
        <strain evidence="2 3">TR4</strain>
    </source>
</reference>
<feature type="compositionally biased region" description="Basic residues" evidence="1">
    <location>
        <begin position="1"/>
        <end position="13"/>
    </location>
</feature>
<gene>
    <name evidence="2" type="ORF">FocTR4_00004939</name>
</gene>
<dbReference type="Proteomes" id="UP000321331">
    <property type="component" value="Unassembled WGS sequence"/>
</dbReference>
<protein>
    <submittedName>
        <fullName evidence="2">Uncharacterized protein</fullName>
    </submittedName>
</protein>
<feature type="region of interest" description="Disordered" evidence="1">
    <location>
        <begin position="1"/>
        <end position="52"/>
    </location>
</feature>
<proteinExistence type="predicted"/>
<evidence type="ECO:0000313" key="3">
    <source>
        <dbReference type="Proteomes" id="UP000321331"/>
    </source>
</evidence>
<organism evidence="2 3">
    <name type="scientific">Fusarium oxysporum f. sp. cubense</name>
    <dbReference type="NCBI Taxonomy" id="61366"/>
    <lineage>
        <taxon>Eukaryota</taxon>
        <taxon>Fungi</taxon>
        <taxon>Dikarya</taxon>
        <taxon>Ascomycota</taxon>
        <taxon>Pezizomycotina</taxon>
        <taxon>Sordariomycetes</taxon>
        <taxon>Hypocreomycetidae</taxon>
        <taxon>Hypocreales</taxon>
        <taxon>Nectriaceae</taxon>
        <taxon>Fusarium</taxon>
        <taxon>Fusarium oxysporum species complex</taxon>
    </lineage>
</organism>
<accession>A0A5C6THX3</accession>
<dbReference type="EMBL" id="VMNF01000004">
    <property type="protein sequence ID" value="TXC09864.1"/>
    <property type="molecule type" value="Genomic_DNA"/>
</dbReference>
<name>A0A5C6THX3_FUSOC</name>
<evidence type="ECO:0000313" key="2">
    <source>
        <dbReference type="EMBL" id="TXC09864.1"/>
    </source>
</evidence>
<evidence type="ECO:0000256" key="1">
    <source>
        <dbReference type="SAM" id="MobiDB-lite"/>
    </source>
</evidence>